<evidence type="ECO:0000313" key="3">
    <source>
        <dbReference type="EMBL" id="KAJ6262502.1"/>
    </source>
</evidence>
<dbReference type="Pfam" id="PF20411">
    <property type="entry name" value="DUF6697"/>
    <property type="match status" value="1"/>
</dbReference>
<feature type="region of interest" description="Disordered" evidence="1">
    <location>
        <begin position="1"/>
        <end position="60"/>
    </location>
</feature>
<evidence type="ECO:0000259" key="2">
    <source>
        <dbReference type="Pfam" id="PF20411"/>
    </source>
</evidence>
<feature type="region of interest" description="Disordered" evidence="1">
    <location>
        <begin position="105"/>
        <end position="138"/>
    </location>
</feature>
<feature type="compositionally biased region" description="Low complexity" evidence="1">
    <location>
        <begin position="118"/>
        <end position="134"/>
    </location>
</feature>
<sequence length="691" mass="75166">MSNTPSLPSRMRDTELYARHGSNLFQRTPASAGEMQSPLASREPSREASVSSPVKASAPDNLGLGIVTAAANITLNSTPPTSPLYPSHWSPEKIKEVEAAARARAQGTESPINRNVSGTGADTGAADTGNAAVGSEAKTPNTTIPRIRFDVPNHATNDSTVGSMNPLVGANRVAKEKPPTRIDIGTAARIEIETEAGAEIKREIAIIGIARAQEAEISREETAITETDIKTTDGLGPGEDRVNGLDRLAAPTTVIVIPITTTTGRGIAIQIVDTTTGTADTTDRLRRRCHLSTTFLKQLTLTIDAAFLSSSQLNSDSSCQTGASPQPSVGIPTPKDVDVVMRDAPSSPPVYQDRGIDGCNLVSLTVPNPPAKTPIRPEVIDVDAIAGRILEKLEEAVIIKKEKVKQEKTAKKEDKIKSERRKERKRKRKQAISEGQKNNTGSTSAPDKEQSALPTDLPMPDPESDDDDTDDEGAFCGNPRPVICPIAINRQMKHTKFAPIRKIVAFAKEFVPISPEPGDIIPVCSIFNHASEIPDTEPAFPVFLERQIAEWGYMGNYQFHEMTKPMSNKEIENLLTETLIDWWIDRLFSGSHTVDPKRARSPNAKPSVSREGVKSLAKQLVPDVLKRKAEVEALTHNQVRGYLRDGTVKLTWNFLTPVGFDYDLHRYLCNSQWPLEGGSKASAWDALKKKN</sequence>
<protein>
    <recommendedName>
        <fullName evidence="2">DUF6697 domain-containing protein</fullName>
    </recommendedName>
</protein>
<proteinExistence type="predicted"/>
<feature type="compositionally biased region" description="Low complexity" evidence="1">
    <location>
        <begin position="48"/>
        <end position="59"/>
    </location>
</feature>
<feature type="domain" description="DUF6697" evidence="2">
    <location>
        <begin position="477"/>
        <end position="670"/>
    </location>
</feature>
<evidence type="ECO:0000256" key="1">
    <source>
        <dbReference type="SAM" id="MobiDB-lite"/>
    </source>
</evidence>
<dbReference type="AlphaFoldDB" id="A0AAD6J2B5"/>
<feature type="region of interest" description="Disordered" evidence="1">
    <location>
        <begin position="314"/>
        <end position="334"/>
    </location>
</feature>
<evidence type="ECO:0000313" key="4">
    <source>
        <dbReference type="Proteomes" id="UP001221413"/>
    </source>
</evidence>
<organism evidence="3 4">
    <name type="scientific">Drechslerella dactyloides</name>
    <name type="common">Nematode-trapping fungus</name>
    <name type="synonym">Arthrobotrys dactyloides</name>
    <dbReference type="NCBI Taxonomy" id="74499"/>
    <lineage>
        <taxon>Eukaryota</taxon>
        <taxon>Fungi</taxon>
        <taxon>Dikarya</taxon>
        <taxon>Ascomycota</taxon>
        <taxon>Pezizomycotina</taxon>
        <taxon>Orbiliomycetes</taxon>
        <taxon>Orbiliales</taxon>
        <taxon>Orbiliaceae</taxon>
        <taxon>Drechslerella</taxon>
    </lineage>
</organism>
<feature type="compositionally biased region" description="Acidic residues" evidence="1">
    <location>
        <begin position="462"/>
        <end position="473"/>
    </location>
</feature>
<accession>A0AAD6J2B5</accession>
<feature type="region of interest" description="Disordered" evidence="1">
    <location>
        <begin position="404"/>
        <end position="476"/>
    </location>
</feature>
<name>A0AAD6J2B5_DREDA</name>
<gene>
    <name evidence="3" type="ORF">Dda_3312</name>
</gene>
<feature type="compositionally biased region" description="Basic and acidic residues" evidence="1">
    <location>
        <begin position="404"/>
        <end position="421"/>
    </location>
</feature>
<dbReference type="EMBL" id="JAQGDS010000003">
    <property type="protein sequence ID" value="KAJ6262502.1"/>
    <property type="molecule type" value="Genomic_DNA"/>
</dbReference>
<feature type="compositionally biased region" description="Polar residues" evidence="1">
    <location>
        <begin position="107"/>
        <end position="117"/>
    </location>
</feature>
<dbReference type="InterPro" id="IPR046520">
    <property type="entry name" value="DUF6697"/>
</dbReference>
<reference evidence="3" key="1">
    <citation type="submission" date="2023-01" db="EMBL/GenBank/DDBJ databases">
        <title>The chitinases involved in constricting ring structure development in the nematode-trapping fungus Drechslerella dactyloides.</title>
        <authorList>
            <person name="Wang R."/>
            <person name="Zhang L."/>
            <person name="Tang P."/>
            <person name="Li S."/>
            <person name="Liang L."/>
        </authorList>
    </citation>
    <scope>NUCLEOTIDE SEQUENCE</scope>
    <source>
        <strain evidence="3">YMF1.00031</strain>
    </source>
</reference>
<keyword evidence="4" id="KW-1185">Reference proteome</keyword>
<comment type="caution">
    <text evidence="3">The sequence shown here is derived from an EMBL/GenBank/DDBJ whole genome shotgun (WGS) entry which is preliminary data.</text>
</comment>
<feature type="compositionally biased region" description="Polar residues" evidence="1">
    <location>
        <begin position="433"/>
        <end position="445"/>
    </location>
</feature>
<dbReference type="Proteomes" id="UP001221413">
    <property type="component" value="Unassembled WGS sequence"/>
</dbReference>